<organism evidence="1 2">
    <name type="scientific">Dermacentor silvarum</name>
    <name type="common">Tick</name>
    <dbReference type="NCBI Taxonomy" id="543639"/>
    <lineage>
        <taxon>Eukaryota</taxon>
        <taxon>Metazoa</taxon>
        <taxon>Ecdysozoa</taxon>
        <taxon>Arthropoda</taxon>
        <taxon>Chelicerata</taxon>
        <taxon>Arachnida</taxon>
        <taxon>Acari</taxon>
        <taxon>Parasitiformes</taxon>
        <taxon>Ixodida</taxon>
        <taxon>Ixodoidea</taxon>
        <taxon>Ixodidae</taxon>
        <taxon>Rhipicephalinae</taxon>
        <taxon>Dermacentor</taxon>
    </lineage>
</organism>
<name>A0ACB8CR39_DERSI</name>
<protein>
    <submittedName>
        <fullName evidence="1">Uncharacterized protein</fullName>
    </submittedName>
</protein>
<accession>A0ACB8CR39</accession>
<proteinExistence type="predicted"/>
<dbReference type="EMBL" id="CM023474">
    <property type="protein sequence ID" value="KAH7949418.1"/>
    <property type="molecule type" value="Genomic_DNA"/>
</dbReference>
<sequence>MTELMRTYKLGEDTGLFLVNLERTCEKQGFPRESWLQRLLTLLPGEATDATARLTREEAED</sequence>
<evidence type="ECO:0000313" key="1">
    <source>
        <dbReference type="EMBL" id="KAH7949418.1"/>
    </source>
</evidence>
<gene>
    <name evidence="1" type="ORF">HPB49_009529</name>
</gene>
<keyword evidence="2" id="KW-1185">Reference proteome</keyword>
<reference evidence="1" key="1">
    <citation type="submission" date="2020-05" db="EMBL/GenBank/DDBJ databases">
        <title>Large-scale comparative analyses of tick genomes elucidate their genetic diversity and vector capacities.</title>
        <authorList>
            <person name="Jia N."/>
            <person name="Wang J."/>
            <person name="Shi W."/>
            <person name="Du L."/>
            <person name="Sun Y."/>
            <person name="Zhan W."/>
            <person name="Jiang J."/>
            <person name="Wang Q."/>
            <person name="Zhang B."/>
            <person name="Ji P."/>
            <person name="Sakyi L.B."/>
            <person name="Cui X."/>
            <person name="Yuan T."/>
            <person name="Jiang B."/>
            <person name="Yang W."/>
            <person name="Lam T.T.-Y."/>
            <person name="Chang Q."/>
            <person name="Ding S."/>
            <person name="Wang X."/>
            <person name="Zhu J."/>
            <person name="Ruan X."/>
            <person name="Zhao L."/>
            <person name="Wei J."/>
            <person name="Que T."/>
            <person name="Du C."/>
            <person name="Cheng J."/>
            <person name="Dai P."/>
            <person name="Han X."/>
            <person name="Huang E."/>
            <person name="Gao Y."/>
            <person name="Liu J."/>
            <person name="Shao H."/>
            <person name="Ye R."/>
            <person name="Li L."/>
            <person name="Wei W."/>
            <person name="Wang X."/>
            <person name="Wang C."/>
            <person name="Yang T."/>
            <person name="Huo Q."/>
            <person name="Li W."/>
            <person name="Guo W."/>
            <person name="Chen H."/>
            <person name="Zhou L."/>
            <person name="Ni X."/>
            <person name="Tian J."/>
            <person name="Zhou Y."/>
            <person name="Sheng Y."/>
            <person name="Liu T."/>
            <person name="Pan Y."/>
            <person name="Xia L."/>
            <person name="Li J."/>
            <person name="Zhao F."/>
            <person name="Cao W."/>
        </authorList>
    </citation>
    <scope>NUCLEOTIDE SEQUENCE</scope>
    <source>
        <strain evidence="1">Dsil-2018</strain>
    </source>
</reference>
<dbReference type="Proteomes" id="UP000821865">
    <property type="component" value="Chromosome 5"/>
</dbReference>
<evidence type="ECO:0000313" key="2">
    <source>
        <dbReference type="Proteomes" id="UP000821865"/>
    </source>
</evidence>
<comment type="caution">
    <text evidence="1">The sequence shown here is derived from an EMBL/GenBank/DDBJ whole genome shotgun (WGS) entry which is preliminary data.</text>
</comment>